<accession>A0A2A2LVI6</accession>
<evidence type="ECO:0000313" key="6">
    <source>
        <dbReference type="EMBL" id="PAV90254.1"/>
    </source>
</evidence>
<dbReference type="Proteomes" id="UP000218231">
    <property type="component" value="Unassembled WGS sequence"/>
</dbReference>
<name>A0A2A2LVI6_9BILA</name>
<dbReference type="AlphaFoldDB" id="A0A2A2LVI6"/>
<evidence type="ECO:0000256" key="5">
    <source>
        <dbReference type="ARBA" id="ARBA00034865"/>
    </source>
</evidence>
<dbReference type="EMBL" id="LIAE01006384">
    <property type="protein sequence ID" value="PAV90254.1"/>
    <property type="molecule type" value="Genomic_DNA"/>
</dbReference>
<keyword evidence="2" id="KW-0963">Cytoplasm</keyword>
<evidence type="ECO:0000256" key="1">
    <source>
        <dbReference type="ARBA" id="ARBA00004245"/>
    </source>
</evidence>
<gene>
    <name evidence="6" type="ORF">WR25_18246</name>
</gene>
<evidence type="ECO:0000256" key="3">
    <source>
        <dbReference type="ARBA" id="ARBA00023212"/>
    </source>
</evidence>
<dbReference type="PANTHER" id="PTHR46126">
    <property type="entry name" value="DYNACTIN SUBUNIT 5"/>
    <property type="match status" value="1"/>
</dbReference>
<dbReference type="SUPFAM" id="SSF51161">
    <property type="entry name" value="Trimeric LpxA-like enzymes"/>
    <property type="match status" value="1"/>
</dbReference>
<proteinExistence type="inferred from homology"/>
<dbReference type="OrthoDB" id="417208at2759"/>
<dbReference type="Pfam" id="PF21711">
    <property type="entry name" value="DCTN5"/>
    <property type="match status" value="1"/>
</dbReference>
<organism evidence="6 7">
    <name type="scientific">Diploscapter pachys</name>
    <dbReference type="NCBI Taxonomy" id="2018661"/>
    <lineage>
        <taxon>Eukaryota</taxon>
        <taxon>Metazoa</taxon>
        <taxon>Ecdysozoa</taxon>
        <taxon>Nematoda</taxon>
        <taxon>Chromadorea</taxon>
        <taxon>Rhabditida</taxon>
        <taxon>Rhabditina</taxon>
        <taxon>Rhabditomorpha</taxon>
        <taxon>Rhabditoidea</taxon>
        <taxon>Rhabditidae</taxon>
        <taxon>Diploscapter</taxon>
    </lineage>
</organism>
<evidence type="ECO:0000256" key="2">
    <source>
        <dbReference type="ARBA" id="ARBA00022490"/>
    </source>
</evidence>
<dbReference type="GO" id="GO:0005869">
    <property type="term" value="C:dynactin complex"/>
    <property type="evidence" value="ECO:0007669"/>
    <property type="project" value="TreeGrafter"/>
</dbReference>
<dbReference type="InterPro" id="IPR047125">
    <property type="entry name" value="DCTN5"/>
</dbReference>
<evidence type="ECO:0000313" key="7">
    <source>
        <dbReference type="Proteomes" id="UP000218231"/>
    </source>
</evidence>
<dbReference type="InterPro" id="IPR011004">
    <property type="entry name" value="Trimer_LpxA-like_sf"/>
</dbReference>
<keyword evidence="3" id="KW-0206">Cytoskeleton</keyword>
<keyword evidence="7" id="KW-1185">Reference proteome</keyword>
<comment type="subcellular location">
    <subcellularLocation>
        <location evidence="1">Cytoplasm</location>
        <location evidence="1">Cytoskeleton</location>
    </subcellularLocation>
</comment>
<dbReference type="STRING" id="2018661.A0A2A2LVI6"/>
<protein>
    <recommendedName>
        <fullName evidence="5">Dynactin subunit 5</fullName>
    </recommendedName>
</protein>
<comment type="similarity">
    <text evidence="4">Belongs to the dynactin subunits 5/6 family. Dynactin subunit 5 subfamily.</text>
</comment>
<evidence type="ECO:0000256" key="4">
    <source>
        <dbReference type="ARBA" id="ARBA00034706"/>
    </source>
</evidence>
<comment type="caution">
    <text evidence="6">The sequence shown here is derived from an EMBL/GenBank/DDBJ whole genome shotgun (WGS) entry which is preliminary data.</text>
</comment>
<dbReference type="Gene3D" id="2.160.10.10">
    <property type="entry name" value="Hexapeptide repeat proteins"/>
    <property type="match status" value="1"/>
</dbReference>
<dbReference type="PANTHER" id="PTHR46126:SF1">
    <property type="entry name" value="DYNACTIN SUBUNIT 5"/>
    <property type="match status" value="1"/>
</dbReference>
<reference evidence="6 7" key="1">
    <citation type="journal article" date="2017" name="Curr. Biol.">
        <title>Genome architecture and evolution of a unichromosomal asexual nematode.</title>
        <authorList>
            <person name="Fradin H."/>
            <person name="Zegar C."/>
            <person name="Gutwein M."/>
            <person name="Lucas J."/>
            <person name="Kovtun M."/>
            <person name="Corcoran D."/>
            <person name="Baugh L.R."/>
            <person name="Kiontke K."/>
            <person name="Gunsalus K."/>
            <person name="Fitch D.H."/>
            <person name="Piano F."/>
        </authorList>
    </citation>
    <scope>NUCLEOTIDE SEQUENCE [LARGE SCALE GENOMIC DNA]</scope>
    <source>
        <strain evidence="6">PF1309</strain>
    </source>
</reference>
<sequence>MDLPVIRYVKGTYVETPTGNKVAKPDPGQDSKICGTQNIVLNGKCIIHKEVAMRGDMANIRCGRFCIIGSRTTIRPGNKKFSKGVTLMPVHIGDHVYIEENCVIAAAQIGSYVHIRKNCVIGKSAVLKDCCQVEPDSVVPADAVYPPFSLIAGNPAKVIGHTPECTADLMVEATRDYYDNFIATAVADSSNSSLTADDSHAAERSTVTAK</sequence>
<dbReference type="CDD" id="cd03359">
    <property type="entry name" value="LbH_Dynactin_5"/>
    <property type="match status" value="1"/>
</dbReference>